<protein>
    <recommendedName>
        <fullName evidence="3">DUF3987 domain-containing protein</fullName>
    </recommendedName>
</protein>
<dbReference type="EMBL" id="JAUMIS010000002">
    <property type="protein sequence ID" value="MDO3722237.1"/>
    <property type="molecule type" value="Genomic_DNA"/>
</dbReference>
<dbReference type="Proteomes" id="UP001168640">
    <property type="component" value="Unassembled WGS sequence"/>
</dbReference>
<accession>A0ABT8W1W7</accession>
<name>A0ABT8W1W7_9GAMM</name>
<evidence type="ECO:0000313" key="1">
    <source>
        <dbReference type="EMBL" id="MDO3722237.1"/>
    </source>
</evidence>
<evidence type="ECO:0000313" key="2">
    <source>
        <dbReference type="Proteomes" id="UP001168640"/>
    </source>
</evidence>
<reference evidence="1" key="1">
    <citation type="submission" date="2023-07" db="EMBL/GenBank/DDBJ databases">
        <title>Marinobacter sp. chi1 genome sequencing and assembly.</title>
        <authorList>
            <person name="Park S."/>
        </authorList>
    </citation>
    <scope>NUCLEOTIDE SEQUENCE</scope>
    <source>
        <strain evidence="1">Chi1</strain>
    </source>
</reference>
<proteinExistence type="predicted"/>
<evidence type="ECO:0008006" key="3">
    <source>
        <dbReference type="Google" id="ProtNLM"/>
    </source>
</evidence>
<organism evidence="1 2">
    <name type="scientific">Marinobacter suaedae</name>
    <dbReference type="NCBI Taxonomy" id="3057675"/>
    <lineage>
        <taxon>Bacteria</taxon>
        <taxon>Pseudomonadati</taxon>
        <taxon>Pseudomonadota</taxon>
        <taxon>Gammaproteobacteria</taxon>
        <taxon>Pseudomonadales</taxon>
        <taxon>Marinobacteraceae</taxon>
        <taxon>Marinobacter</taxon>
    </lineage>
</organism>
<keyword evidence="2" id="KW-1185">Reference proteome</keyword>
<dbReference type="RefSeq" id="WP_302909964.1">
    <property type="nucleotide sequence ID" value="NZ_JAUMIS010000002.1"/>
</dbReference>
<sequence length="269" mass="31702">MSLLDPELFVRRDPFEHYGLSLEEPLKAQHKELTLSFGFIIWSCQEQLAGRSTEELQYAVEFLNWLMGEAQERHKTESWKQIKQGKETVFQTEPRQLLTLFEDYDLDDQEEFPNAAPEDYFAALAMAKCYEAMETHERLTPYEKGETSFVVEGYPEDLQLSLYHNAIRARDSLLSEARDLVAFIDGIRFAQLRTRNDGKRGAKAKNTRFARLNRRLMDVYDERYQHLTNRHAASRLYEEFRDEVEGVLRTDDPIQRISIWIGRHRKTAK</sequence>
<comment type="caution">
    <text evidence="1">The sequence shown here is derived from an EMBL/GenBank/DDBJ whole genome shotgun (WGS) entry which is preliminary data.</text>
</comment>
<gene>
    <name evidence="1" type="ORF">QVZ43_10930</name>
</gene>